<dbReference type="AlphaFoldDB" id="A0A7W1T9E4"/>
<dbReference type="EMBL" id="JABJVM010000029">
    <property type="protein sequence ID" value="MBA3927860.1"/>
    <property type="molecule type" value="Genomic_DNA"/>
</dbReference>
<feature type="transmembrane region" description="Helical" evidence="1">
    <location>
        <begin position="39"/>
        <end position="63"/>
    </location>
</feature>
<keyword evidence="1" id="KW-1133">Transmembrane helix</keyword>
<sequence>MVLEEKAGHKEMIVTLFASLGAFLSLIFVRRAVFWFDNFYVVFSIALLLVLGYVVVTLIFLIRSFRRRFQFFDKIIIYSSIPLSLCFVVYLFLLTSKWLS</sequence>
<evidence type="ECO:0000256" key="1">
    <source>
        <dbReference type="SAM" id="Phobius"/>
    </source>
</evidence>
<reference evidence="2 3" key="1">
    <citation type="submission" date="2020-05" db="EMBL/GenBank/DDBJ databases">
        <authorList>
            <person name="Carlin C.R."/>
        </authorList>
    </citation>
    <scope>NUCLEOTIDE SEQUENCE [LARGE SCALE GENOMIC DNA]</scope>
    <source>
        <strain evidence="2 3">FSL W9-0585</strain>
    </source>
</reference>
<dbReference type="RefSeq" id="WP_181677921.1">
    <property type="nucleotide sequence ID" value="NZ_JABJVM010000029.1"/>
</dbReference>
<name>A0A7W1T9E4_9LIST</name>
<keyword evidence="1" id="KW-0472">Membrane</keyword>
<accession>A0A7W1T9E4</accession>
<keyword evidence="3" id="KW-1185">Reference proteome</keyword>
<protein>
    <submittedName>
        <fullName evidence="2">Uncharacterized protein</fullName>
    </submittedName>
</protein>
<gene>
    <name evidence="2" type="ORF">HPK16_16095</name>
</gene>
<organism evidence="2 3">
    <name type="scientific">Listeria rustica</name>
    <dbReference type="NCBI Taxonomy" id="2713503"/>
    <lineage>
        <taxon>Bacteria</taxon>
        <taxon>Bacillati</taxon>
        <taxon>Bacillota</taxon>
        <taxon>Bacilli</taxon>
        <taxon>Bacillales</taxon>
        <taxon>Listeriaceae</taxon>
        <taxon>Listeria</taxon>
    </lineage>
</organism>
<reference evidence="2 3" key="2">
    <citation type="submission" date="2020-08" db="EMBL/GenBank/DDBJ databases">
        <title>Listeria ohnekaius sp. nov. and Listeria portnoyii sp. nov. isolated from non-agricultural and natural environments.</title>
        <authorList>
            <person name="Weller D."/>
            <person name="Belias A.M."/>
            <person name="Liao J."/>
            <person name="Guo S."/>
            <person name="Orsi R.H."/>
            <person name="Wiedmann M."/>
        </authorList>
    </citation>
    <scope>NUCLEOTIDE SEQUENCE [LARGE SCALE GENOMIC DNA]</scope>
    <source>
        <strain evidence="2 3">FSL W9-0585</strain>
    </source>
</reference>
<keyword evidence="1" id="KW-0812">Transmembrane</keyword>
<dbReference type="Proteomes" id="UP000548787">
    <property type="component" value="Unassembled WGS sequence"/>
</dbReference>
<feature type="transmembrane region" description="Helical" evidence="1">
    <location>
        <begin position="75"/>
        <end position="94"/>
    </location>
</feature>
<feature type="transmembrane region" description="Helical" evidence="1">
    <location>
        <begin position="12"/>
        <end position="33"/>
    </location>
</feature>
<evidence type="ECO:0000313" key="3">
    <source>
        <dbReference type="Proteomes" id="UP000548787"/>
    </source>
</evidence>
<proteinExistence type="predicted"/>
<evidence type="ECO:0000313" key="2">
    <source>
        <dbReference type="EMBL" id="MBA3927860.1"/>
    </source>
</evidence>
<comment type="caution">
    <text evidence="2">The sequence shown here is derived from an EMBL/GenBank/DDBJ whole genome shotgun (WGS) entry which is preliminary data.</text>
</comment>